<dbReference type="PANTHER" id="PTHR24421">
    <property type="entry name" value="NITRATE/NITRITE SENSOR PROTEIN NARX-RELATED"/>
    <property type="match status" value="1"/>
</dbReference>
<keyword evidence="8" id="KW-1185">Reference proteome</keyword>
<keyword evidence="5" id="KW-1133">Transmembrane helix</keyword>
<comment type="caution">
    <text evidence="7">The sequence shown here is derived from an EMBL/GenBank/DDBJ whole genome shotgun (WGS) entry which is preliminary data.</text>
</comment>
<evidence type="ECO:0000256" key="1">
    <source>
        <dbReference type="ARBA" id="ARBA00022679"/>
    </source>
</evidence>
<dbReference type="Proteomes" id="UP001140076">
    <property type="component" value="Unassembled WGS sequence"/>
</dbReference>
<dbReference type="GO" id="GO:0000155">
    <property type="term" value="F:phosphorelay sensor kinase activity"/>
    <property type="evidence" value="ECO:0007669"/>
    <property type="project" value="InterPro"/>
</dbReference>
<proteinExistence type="predicted"/>
<keyword evidence="1" id="KW-0808">Transferase</keyword>
<dbReference type="InterPro" id="IPR036890">
    <property type="entry name" value="HATPase_C_sf"/>
</dbReference>
<evidence type="ECO:0000256" key="3">
    <source>
        <dbReference type="ARBA" id="ARBA00023012"/>
    </source>
</evidence>
<feature type="transmembrane region" description="Helical" evidence="5">
    <location>
        <begin position="32"/>
        <end position="52"/>
    </location>
</feature>
<accession>A0A9X3NWC6</accession>
<dbReference type="Pfam" id="PF07730">
    <property type="entry name" value="HisKA_3"/>
    <property type="match status" value="1"/>
</dbReference>
<feature type="transmembrane region" description="Helical" evidence="5">
    <location>
        <begin position="152"/>
        <end position="170"/>
    </location>
</feature>
<dbReference type="Gene3D" id="3.30.565.10">
    <property type="entry name" value="Histidine kinase-like ATPase, C-terminal domain"/>
    <property type="match status" value="1"/>
</dbReference>
<evidence type="ECO:0000313" key="7">
    <source>
        <dbReference type="EMBL" id="MDA0565476.1"/>
    </source>
</evidence>
<dbReference type="CDD" id="cd16917">
    <property type="entry name" value="HATPase_UhpB-NarQ-NarX-like"/>
    <property type="match status" value="1"/>
</dbReference>
<evidence type="ECO:0000256" key="2">
    <source>
        <dbReference type="ARBA" id="ARBA00022777"/>
    </source>
</evidence>
<dbReference type="InterPro" id="IPR050482">
    <property type="entry name" value="Sensor_HK_TwoCompSys"/>
</dbReference>
<feature type="region of interest" description="Disordered" evidence="4">
    <location>
        <begin position="1"/>
        <end position="21"/>
    </location>
</feature>
<feature type="transmembrane region" description="Helical" evidence="5">
    <location>
        <begin position="72"/>
        <end position="91"/>
    </location>
</feature>
<dbReference type="Gene3D" id="1.20.5.1930">
    <property type="match status" value="1"/>
</dbReference>
<evidence type="ECO:0000256" key="5">
    <source>
        <dbReference type="SAM" id="Phobius"/>
    </source>
</evidence>
<organism evidence="7 8">
    <name type="scientific">Streptomonospora mangrovi</name>
    <dbReference type="NCBI Taxonomy" id="2883123"/>
    <lineage>
        <taxon>Bacteria</taxon>
        <taxon>Bacillati</taxon>
        <taxon>Actinomycetota</taxon>
        <taxon>Actinomycetes</taxon>
        <taxon>Streptosporangiales</taxon>
        <taxon>Nocardiopsidaceae</taxon>
        <taxon>Streptomonospora</taxon>
    </lineage>
</organism>
<evidence type="ECO:0000259" key="6">
    <source>
        <dbReference type="Pfam" id="PF07730"/>
    </source>
</evidence>
<feature type="domain" description="Signal transduction histidine kinase subgroup 3 dimerisation and phosphoacceptor" evidence="6">
    <location>
        <begin position="228"/>
        <end position="295"/>
    </location>
</feature>
<dbReference type="GO" id="GO:0016020">
    <property type="term" value="C:membrane"/>
    <property type="evidence" value="ECO:0007669"/>
    <property type="project" value="InterPro"/>
</dbReference>
<reference evidence="7" key="1">
    <citation type="submission" date="2021-10" db="EMBL/GenBank/DDBJ databases">
        <title>Streptomonospora sp. nov., isolated from mangrove soil.</title>
        <authorList>
            <person name="Chen X."/>
            <person name="Ge X."/>
            <person name="Liu W."/>
        </authorList>
    </citation>
    <scope>NUCLEOTIDE SEQUENCE</scope>
    <source>
        <strain evidence="7">S1-112</strain>
    </source>
</reference>
<dbReference type="InterPro" id="IPR011712">
    <property type="entry name" value="Sig_transdc_His_kin_sub3_dim/P"/>
</dbReference>
<keyword evidence="5" id="KW-0472">Membrane</keyword>
<gene>
    <name evidence="7" type="ORF">LG943_14290</name>
</gene>
<sequence>MAGTGTDTVPGGQRRGASRGGIQRRLNTARRAVLAMSMTTPLFSVLTPIVAVPNLGFEVDAVNTFASRAPGALAPVLAGVGVLFAVVQGYFSMRVVRTRIDRPDTTLDRDVALSYLALAGCMALLGPNPYALCGSQFWGASVCVTGTRRRKALYAVLMLLASTVPLVIALRGEPLIVPVVVALYSIVVYLIVWGVMLGSNAAIIVLWDVVTEAHAARDAQARLAVSEERLRFSRDMHDLLGHSLSALAVKSELAARLAERDPQRAASEMTAVQHLARDALREVRAAVSGYREVDLAAEAASVQAVLTAAGVRCTVAGADLDLPSAQRAVASWVVREGTTNVLRHSAARTCAVELRRSADTLVVEIHNDGTPGGGHGERGSAPEYGNGLSGLTERVAAVGGALTATYTGGGFLLRAVLPLPAADPPGAGAAKDGVGLHGGHDRDGLDREDREGVTA</sequence>
<dbReference type="SUPFAM" id="SSF55874">
    <property type="entry name" value="ATPase domain of HSP90 chaperone/DNA topoisomerase II/histidine kinase"/>
    <property type="match status" value="1"/>
</dbReference>
<name>A0A9X3NWC6_9ACTN</name>
<feature type="transmembrane region" description="Helical" evidence="5">
    <location>
        <begin position="112"/>
        <end position="132"/>
    </location>
</feature>
<keyword evidence="2 7" id="KW-0418">Kinase</keyword>
<dbReference type="GO" id="GO:0046983">
    <property type="term" value="F:protein dimerization activity"/>
    <property type="evidence" value="ECO:0007669"/>
    <property type="project" value="InterPro"/>
</dbReference>
<feature type="compositionally biased region" description="Basic and acidic residues" evidence="4">
    <location>
        <begin position="438"/>
        <end position="455"/>
    </location>
</feature>
<evidence type="ECO:0000256" key="4">
    <source>
        <dbReference type="SAM" id="MobiDB-lite"/>
    </source>
</evidence>
<dbReference type="RefSeq" id="WP_270072751.1">
    <property type="nucleotide sequence ID" value="NZ_JAJAQC010000021.1"/>
</dbReference>
<dbReference type="EMBL" id="JAJAQC010000021">
    <property type="protein sequence ID" value="MDA0565476.1"/>
    <property type="molecule type" value="Genomic_DNA"/>
</dbReference>
<feature type="transmembrane region" description="Helical" evidence="5">
    <location>
        <begin position="182"/>
        <end position="207"/>
    </location>
</feature>
<keyword evidence="5" id="KW-0812">Transmembrane</keyword>
<keyword evidence="3" id="KW-0902">Two-component regulatory system</keyword>
<evidence type="ECO:0000313" key="8">
    <source>
        <dbReference type="Proteomes" id="UP001140076"/>
    </source>
</evidence>
<feature type="region of interest" description="Disordered" evidence="4">
    <location>
        <begin position="426"/>
        <end position="455"/>
    </location>
</feature>
<protein>
    <submittedName>
        <fullName evidence="7">Sensor histidine kinase</fullName>
    </submittedName>
</protein>
<dbReference type="AlphaFoldDB" id="A0A9X3NWC6"/>
<dbReference type="PANTHER" id="PTHR24421:SF63">
    <property type="entry name" value="SENSOR HISTIDINE KINASE DESK"/>
    <property type="match status" value="1"/>
</dbReference>